<evidence type="ECO:0000256" key="1">
    <source>
        <dbReference type="SAM" id="SignalP"/>
    </source>
</evidence>
<dbReference type="InterPro" id="IPR051043">
    <property type="entry name" value="Sulfatase_Mod_Factor_Kinase"/>
</dbReference>
<feature type="chain" id="PRO_5043768688" evidence="1">
    <location>
        <begin position="24"/>
        <end position="498"/>
    </location>
</feature>
<dbReference type="EMBL" id="CP076133">
    <property type="protein sequence ID" value="QWG05520.1"/>
    <property type="molecule type" value="Genomic_DNA"/>
</dbReference>
<dbReference type="SUPFAM" id="SSF56436">
    <property type="entry name" value="C-type lectin-like"/>
    <property type="match status" value="1"/>
</dbReference>
<sequence>MINNKTTLYFFLLLLICPFFGEANNITIENVALSNKNTNTKTVEVNFDLSWDNSWRVSSAQSNWDAVWVFVKYRNLNTDYWQHATLSLSGHNATGATIDNEDDTGNGYSKGAFVYSASNISQQTVNYNVSLSWAYGEDHQGDDDTFEINVYGIEMVYVPQGRFALGTGGNEASSFYTFINNTSNRANPYYVSSEEAIDVGETAGNLCYVTNVNSGEFRDGVIAEDFPKGYQSFYCMKYEITQGQFVDFLNTLTSLQTGQNDFVKNKYGTNRNSIQYVTDQYVADAPYLPYVHGSHLAIFNYLDWSCLRPMSEFEFEKACRGTKTPVHREFAWGESTYNPDDFTLANLGAFNEEITANYSATLGNAAFSETLGNVGGPIRVGITATSTSDRIQSGASYYGIMDLSGSAFEAVVIVSSEEGRKFDGSHGNGLLSNIGNYTIDGWPQLIEANEGAGIRGGSYVNTNDQAYVSTRGLAAICYPTNSGRDFVGGRGVRTAPKN</sequence>
<feature type="domain" description="Sulfatase-modifying factor enzyme-like" evidence="2">
    <location>
        <begin position="231"/>
        <end position="353"/>
    </location>
</feature>
<dbReference type="GO" id="GO:0120147">
    <property type="term" value="F:formylglycine-generating oxidase activity"/>
    <property type="evidence" value="ECO:0007669"/>
    <property type="project" value="TreeGrafter"/>
</dbReference>
<dbReference type="PANTHER" id="PTHR23150:SF19">
    <property type="entry name" value="FORMYLGLYCINE-GENERATING ENZYME"/>
    <property type="match status" value="1"/>
</dbReference>
<dbReference type="InterPro" id="IPR016187">
    <property type="entry name" value="CTDL_fold"/>
</dbReference>
<dbReference type="Pfam" id="PF03781">
    <property type="entry name" value="FGE-sulfatase"/>
    <property type="match status" value="1"/>
</dbReference>
<gene>
    <name evidence="3" type="ORF">KMW28_24175</name>
</gene>
<organism evidence="3 4">
    <name type="scientific">Flammeovirga yaeyamensis</name>
    <dbReference type="NCBI Taxonomy" id="367791"/>
    <lineage>
        <taxon>Bacteria</taxon>
        <taxon>Pseudomonadati</taxon>
        <taxon>Bacteroidota</taxon>
        <taxon>Cytophagia</taxon>
        <taxon>Cytophagales</taxon>
        <taxon>Flammeovirgaceae</taxon>
        <taxon>Flammeovirga</taxon>
    </lineage>
</organism>
<dbReference type="RefSeq" id="WP_169661829.1">
    <property type="nucleotide sequence ID" value="NZ_CP076133.1"/>
</dbReference>
<reference evidence="3 4" key="1">
    <citation type="submission" date="2021-05" db="EMBL/GenBank/DDBJ databases">
        <title>Comparative genomic studies on the polysaccharide-degrading batcterial strains of the Flammeovirga genus.</title>
        <authorList>
            <person name="Zewei F."/>
            <person name="Zheng Z."/>
            <person name="Yu L."/>
            <person name="Ruyue G."/>
            <person name="Yanhong M."/>
            <person name="Yuanyuan C."/>
            <person name="Jingyan G."/>
            <person name="Wenjun H."/>
        </authorList>
    </citation>
    <scope>NUCLEOTIDE SEQUENCE [LARGE SCALE GENOMIC DNA]</scope>
    <source>
        <strain evidence="3 4">NBRC:100898</strain>
    </source>
</reference>
<keyword evidence="1" id="KW-0732">Signal</keyword>
<evidence type="ECO:0000313" key="4">
    <source>
        <dbReference type="Proteomes" id="UP000678679"/>
    </source>
</evidence>
<dbReference type="InterPro" id="IPR005532">
    <property type="entry name" value="SUMF_dom"/>
</dbReference>
<dbReference type="KEGG" id="fya:KMW28_24175"/>
<proteinExistence type="predicted"/>
<evidence type="ECO:0000259" key="2">
    <source>
        <dbReference type="Pfam" id="PF03781"/>
    </source>
</evidence>
<keyword evidence="4" id="KW-1185">Reference proteome</keyword>
<dbReference type="InterPro" id="IPR042095">
    <property type="entry name" value="SUMF_sf"/>
</dbReference>
<dbReference type="PANTHER" id="PTHR23150">
    <property type="entry name" value="SULFATASE MODIFYING FACTOR 1, 2"/>
    <property type="match status" value="1"/>
</dbReference>
<dbReference type="Proteomes" id="UP000678679">
    <property type="component" value="Chromosome 2"/>
</dbReference>
<protein>
    <submittedName>
        <fullName evidence="3">SUMF1/EgtB/PvdO family nonheme iron enzyme</fullName>
    </submittedName>
</protein>
<evidence type="ECO:0000313" key="3">
    <source>
        <dbReference type="EMBL" id="QWG05520.1"/>
    </source>
</evidence>
<dbReference type="AlphaFoldDB" id="A0AAX1ND51"/>
<feature type="signal peptide" evidence="1">
    <location>
        <begin position="1"/>
        <end position="23"/>
    </location>
</feature>
<accession>A0AAX1ND51</accession>
<name>A0AAX1ND51_9BACT</name>
<dbReference type="Gene3D" id="3.90.1580.10">
    <property type="entry name" value="paralog of FGE (formylglycine-generating enzyme)"/>
    <property type="match status" value="1"/>
</dbReference>